<proteinExistence type="predicted"/>
<dbReference type="EMBL" id="LAZR01048100">
    <property type="protein sequence ID" value="KKK92702.1"/>
    <property type="molecule type" value="Genomic_DNA"/>
</dbReference>
<organism evidence="1">
    <name type="scientific">marine sediment metagenome</name>
    <dbReference type="NCBI Taxonomy" id="412755"/>
    <lineage>
        <taxon>unclassified sequences</taxon>
        <taxon>metagenomes</taxon>
        <taxon>ecological metagenomes</taxon>
    </lineage>
</organism>
<reference evidence="1" key="1">
    <citation type="journal article" date="2015" name="Nature">
        <title>Complex archaea that bridge the gap between prokaryotes and eukaryotes.</title>
        <authorList>
            <person name="Spang A."/>
            <person name="Saw J.H."/>
            <person name="Jorgensen S.L."/>
            <person name="Zaremba-Niedzwiedzka K."/>
            <person name="Martijn J."/>
            <person name="Lind A.E."/>
            <person name="van Eijk R."/>
            <person name="Schleper C."/>
            <person name="Guy L."/>
            <person name="Ettema T.J."/>
        </authorList>
    </citation>
    <scope>NUCLEOTIDE SEQUENCE</scope>
</reference>
<accession>A0A0F8ZFV2</accession>
<gene>
    <name evidence="1" type="ORF">LCGC14_2700310</name>
</gene>
<feature type="non-terminal residue" evidence="1">
    <location>
        <position position="22"/>
    </location>
</feature>
<evidence type="ECO:0000313" key="1">
    <source>
        <dbReference type="EMBL" id="KKK92702.1"/>
    </source>
</evidence>
<comment type="caution">
    <text evidence="1">The sequence shown here is derived from an EMBL/GenBank/DDBJ whole genome shotgun (WGS) entry which is preliminary data.</text>
</comment>
<name>A0A0F8ZFV2_9ZZZZ</name>
<dbReference type="AlphaFoldDB" id="A0A0F8ZFV2"/>
<protein>
    <submittedName>
        <fullName evidence="1">Uncharacterized protein</fullName>
    </submittedName>
</protein>
<sequence>MPPGKLRRLDFDADEIDILRTA</sequence>